<dbReference type="OrthoDB" id="9779041at2"/>
<organism evidence="7 8">
    <name type="scientific">Micromonospora wenchangensis</name>
    <dbReference type="NCBI Taxonomy" id="1185415"/>
    <lineage>
        <taxon>Bacteria</taxon>
        <taxon>Bacillati</taxon>
        <taxon>Actinomycetota</taxon>
        <taxon>Actinomycetes</taxon>
        <taxon>Micromonosporales</taxon>
        <taxon>Micromonosporaceae</taxon>
        <taxon>Micromonospora</taxon>
    </lineage>
</organism>
<evidence type="ECO:0000313" key="7">
    <source>
        <dbReference type="EMBL" id="OWV01617.1"/>
    </source>
</evidence>
<dbReference type="RefSeq" id="WP_088646536.1">
    <property type="nucleotide sequence ID" value="NZ_MZMV01000057.1"/>
</dbReference>
<dbReference type="Pfam" id="PF01370">
    <property type="entry name" value="Epimerase"/>
    <property type="match status" value="1"/>
</dbReference>
<comment type="pathway">
    <text evidence="1">Carbohydrate metabolism; galactose metabolism.</text>
</comment>
<evidence type="ECO:0000256" key="3">
    <source>
        <dbReference type="ARBA" id="ARBA00018569"/>
    </source>
</evidence>
<accession>A0A246RFK8</accession>
<dbReference type="AlphaFoldDB" id="A0A246RFK8"/>
<dbReference type="InterPro" id="IPR036291">
    <property type="entry name" value="NAD(P)-bd_dom_sf"/>
</dbReference>
<dbReference type="GO" id="GO:0033499">
    <property type="term" value="P:galactose catabolic process via UDP-galactose, Leloir pathway"/>
    <property type="evidence" value="ECO:0007669"/>
    <property type="project" value="TreeGrafter"/>
</dbReference>
<name>A0A246RFK8_9ACTN</name>
<evidence type="ECO:0000259" key="6">
    <source>
        <dbReference type="Pfam" id="PF01370"/>
    </source>
</evidence>
<evidence type="ECO:0000313" key="8">
    <source>
        <dbReference type="Proteomes" id="UP000197174"/>
    </source>
</evidence>
<evidence type="ECO:0000256" key="2">
    <source>
        <dbReference type="ARBA" id="ARBA00007637"/>
    </source>
</evidence>
<evidence type="ECO:0000256" key="5">
    <source>
        <dbReference type="ARBA" id="ARBA00033067"/>
    </source>
</evidence>
<dbReference type="Gene3D" id="3.40.50.720">
    <property type="entry name" value="NAD(P)-binding Rossmann-like Domain"/>
    <property type="match status" value="1"/>
</dbReference>
<feature type="domain" description="NAD-dependent epimerase/dehydratase" evidence="6">
    <location>
        <begin position="3"/>
        <end position="243"/>
    </location>
</feature>
<dbReference type="Proteomes" id="UP000197174">
    <property type="component" value="Unassembled WGS sequence"/>
</dbReference>
<comment type="caution">
    <text evidence="7">The sequence shown here is derived from an EMBL/GenBank/DDBJ whole genome shotgun (WGS) entry which is preliminary data.</text>
</comment>
<dbReference type="PANTHER" id="PTHR43725:SF53">
    <property type="entry name" value="UDP-ARABINOSE 4-EPIMERASE 1"/>
    <property type="match status" value="1"/>
</dbReference>
<dbReference type="SUPFAM" id="SSF51735">
    <property type="entry name" value="NAD(P)-binding Rossmann-fold domains"/>
    <property type="match status" value="1"/>
</dbReference>
<dbReference type="PANTHER" id="PTHR43725">
    <property type="entry name" value="UDP-GLUCOSE 4-EPIMERASE"/>
    <property type="match status" value="1"/>
</dbReference>
<evidence type="ECO:0000256" key="4">
    <source>
        <dbReference type="ARBA" id="ARBA00031367"/>
    </source>
</evidence>
<proteinExistence type="inferred from homology"/>
<dbReference type="InterPro" id="IPR001509">
    <property type="entry name" value="Epimerase_deHydtase"/>
</dbReference>
<evidence type="ECO:0000256" key="1">
    <source>
        <dbReference type="ARBA" id="ARBA00004947"/>
    </source>
</evidence>
<keyword evidence="8" id="KW-1185">Reference proteome</keyword>
<comment type="similarity">
    <text evidence="2">Belongs to the NAD(P)-dependent epimerase/dehydratase family.</text>
</comment>
<reference evidence="7 8" key="1">
    <citation type="submission" date="2017-03" db="EMBL/GenBank/DDBJ databases">
        <title>Whole genome sequence of Micromonospora wenchangensis, isolated from mangrove soil.</title>
        <authorList>
            <person name="Yang H."/>
        </authorList>
    </citation>
    <scope>NUCLEOTIDE SEQUENCE [LARGE SCALE GENOMIC DNA]</scope>
    <source>
        <strain evidence="7 8">CCTCC AA 2012002</strain>
    </source>
</reference>
<dbReference type="EMBL" id="MZMV01000057">
    <property type="protein sequence ID" value="OWV01617.1"/>
    <property type="molecule type" value="Genomic_DNA"/>
</dbReference>
<sequence length="327" mass="34019">MHVLVTGGLGFLGHAVTRELLATGHRVTVMTRGRSDRTPPPGAELVTGDIRDRDRVADIVQQGRYGGVVHLAALTSGRDSFADPLSYFDVNATGTLNLLMALDAARTTTGPASLVFASTNIVYGSQHHGALSEDLDPHPESPYAASKVAAEQMVAAFAETGAIGAITVRPFNVAGAVDGVTDTDRARIIPNVFRAITGELDYVTLNGDGSAIRDFVHVADVASAVGLALAACTPGTFQTINLGSGIGTSMASVVATTEQVTGHPVVVHRQPPRAEPPNLIADIGRAQKTFGWAPAKSELTAIITDAWEAWLRSASGSLASTLPTLPL</sequence>
<dbReference type="Gene3D" id="3.90.25.10">
    <property type="entry name" value="UDP-galactose 4-epimerase, domain 1"/>
    <property type="match status" value="1"/>
</dbReference>
<gene>
    <name evidence="7" type="ORF">B5D80_25800</name>
</gene>
<protein>
    <recommendedName>
        <fullName evidence="3">UDP-glucose 4-epimerase</fullName>
    </recommendedName>
    <alternativeName>
        <fullName evidence="5">Galactowaldenase</fullName>
    </alternativeName>
    <alternativeName>
        <fullName evidence="4">UDP-galactose 4-epimerase</fullName>
    </alternativeName>
</protein>